<feature type="region of interest" description="Disordered" evidence="13">
    <location>
        <begin position="1"/>
        <end position="23"/>
    </location>
</feature>
<dbReference type="EC" id="2.4.1.16" evidence="2"/>
<evidence type="ECO:0000256" key="3">
    <source>
        <dbReference type="ARBA" id="ARBA00022475"/>
    </source>
</evidence>
<feature type="region of interest" description="Disordered" evidence="13">
    <location>
        <begin position="1247"/>
        <end position="1299"/>
    </location>
</feature>
<comment type="subcellular location">
    <subcellularLocation>
        <location evidence="1">Cell membrane</location>
        <topology evidence="1">Multi-pass membrane protein</topology>
    </subcellularLocation>
</comment>
<evidence type="ECO:0000256" key="12">
    <source>
        <dbReference type="ARBA" id="ARBA00048014"/>
    </source>
</evidence>
<evidence type="ECO:0000256" key="4">
    <source>
        <dbReference type="ARBA" id="ARBA00022676"/>
    </source>
</evidence>
<proteinExistence type="inferred from homology"/>
<feature type="transmembrane region" description="Helical" evidence="14">
    <location>
        <begin position="1565"/>
        <end position="1586"/>
    </location>
</feature>
<keyword evidence="7 14" id="KW-1133">Transmembrane helix</keyword>
<protein>
    <recommendedName>
        <fullName evidence="2">chitin synthase</fullName>
        <ecNumber evidence="2">2.4.1.16</ecNumber>
    </recommendedName>
</protein>
<evidence type="ECO:0000256" key="7">
    <source>
        <dbReference type="ARBA" id="ARBA00022989"/>
    </source>
</evidence>
<dbReference type="CDD" id="cd04190">
    <property type="entry name" value="Chitin_synth_C"/>
    <property type="match status" value="1"/>
</dbReference>
<evidence type="ECO:0000256" key="2">
    <source>
        <dbReference type="ARBA" id="ARBA00012543"/>
    </source>
</evidence>
<feature type="transmembrane region" description="Helical" evidence="14">
    <location>
        <begin position="499"/>
        <end position="517"/>
    </location>
</feature>
<evidence type="ECO:0000256" key="5">
    <source>
        <dbReference type="ARBA" id="ARBA00022679"/>
    </source>
</evidence>
<accession>A0A7R9EEP6</accession>
<keyword evidence="9 14" id="KW-0472">Membrane</keyword>
<feature type="transmembrane region" description="Helical" evidence="14">
    <location>
        <begin position="386"/>
        <end position="413"/>
    </location>
</feature>
<keyword evidence="8" id="KW-0175">Coiled coil</keyword>
<keyword evidence="3" id="KW-1003">Cell membrane</keyword>
<dbReference type="PANTHER" id="PTHR22914:SF42">
    <property type="entry name" value="CHITIN SYNTHASE"/>
    <property type="match status" value="1"/>
</dbReference>
<feature type="transmembrane region" description="Helical" evidence="14">
    <location>
        <begin position="316"/>
        <end position="333"/>
    </location>
</feature>
<dbReference type="GO" id="GO:0004100">
    <property type="term" value="F:chitin synthase activity"/>
    <property type="evidence" value="ECO:0007669"/>
    <property type="project" value="UniProtKB-EC"/>
</dbReference>
<feature type="domain" description="Chitin synthase chs-1/2 N-terminal putative transporter" evidence="15">
    <location>
        <begin position="156"/>
        <end position="427"/>
    </location>
</feature>
<evidence type="ECO:0000256" key="1">
    <source>
        <dbReference type="ARBA" id="ARBA00004651"/>
    </source>
</evidence>
<feature type="region of interest" description="Disordered" evidence="13">
    <location>
        <begin position="70"/>
        <end position="122"/>
    </location>
</feature>
<dbReference type="PANTHER" id="PTHR22914">
    <property type="entry name" value="CHITIN SYNTHASE"/>
    <property type="match status" value="1"/>
</dbReference>
<gene>
    <name evidence="16" type="ORF">TMSB3V08_LOCUS8310</name>
</gene>
<evidence type="ECO:0000256" key="10">
    <source>
        <dbReference type="ARBA" id="ARBA00023180"/>
    </source>
</evidence>
<feature type="compositionally biased region" description="Basic and acidic residues" evidence="13">
    <location>
        <begin position="1265"/>
        <end position="1275"/>
    </location>
</feature>
<feature type="transmembrane region" description="Helical" evidence="14">
    <location>
        <begin position="345"/>
        <end position="365"/>
    </location>
</feature>
<feature type="transmembrane region" description="Helical" evidence="14">
    <location>
        <begin position="963"/>
        <end position="990"/>
    </location>
</feature>
<dbReference type="Pfam" id="PF23000">
    <property type="entry name" value="ChitinSynthase_IV_N"/>
    <property type="match status" value="1"/>
</dbReference>
<feature type="transmembrane region" description="Helical" evidence="14">
    <location>
        <begin position="1121"/>
        <end position="1144"/>
    </location>
</feature>
<feature type="transmembrane region" description="Helical" evidence="14">
    <location>
        <begin position="219"/>
        <end position="244"/>
    </location>
</feature>
<feature type="transmembrane region" description="Helical" evidence="14">
    <location>
        <begin position="469"/>
        <end position="487"/>
    </location>
</feature>
<comment type="similarity">
    <text evidence="11">Belongs to the chitin synthase family. Class IV subfamily.</text>
</comment>
<evidence type="ECO:0000256" key="13">
    <source>
        <dbReference type="SAM" id="MobiDB-lite"/>
    </source>
</evidence>
<feature type="compositionally biased region" description="Polar residues" evidence="13">
    <location>
        <begin position="70"/>
        <end position="83"/>
    </location>
</feature>
<feature type="transmembrane region" description="Helical" evidence="14">
    <location>
        <begin position="1020"/>
        <end position="1043"/>
    </location>
</feature>
<dbReference type="InterPro" id="IPR004835">
    <property type="entry name" value="Chitin_synth"/>
</dbReference>
<dbReference type="FunFam" id="3.90.550.10:FF:000139">
    <property type="entry name" value="Chitin synthase 8"/>
    <property type="match status" value="1"/>
</dbReference>
<feature type="transmembrane region" description="Helical" evidence="14">
    <location>
        <begin position="284"/>
        <end position="304"/>
    </location>
</feature>
<sequence>MTGISTLESLSGLLREKPPPVHPTEIRTLISPSSAVELNTTSASANYATEAASLIDVPPEIHSWHTNCDSKNFPEYSTATPTASIRRDASRKVSTSAPPSKRVIDHSKGKERGGGLPNRVSTRTVQETKGWDVFEDPPPSQDSGSMANQQCLDITVKMLKVVAYLVTFIIVLGSGVIAKGTTLFMTSQLRKDKVIPYCNVVLGREKTFIVELPEEERFAWMWCLIIAYCVPELGAAIRSLRICFFKSCERPAMNEFLVVVVMETFHSVGTALLIFVILPNLDVVKGAMLTNCLCFVPGLLGMLTRNNEKSKRFIKMIIDLAALTAQATGFVVWSLLEGGQKPELWLIPVTALMISCGWWENYVMIPKDSHTDFWRKLRKFMQRLKDTRYFTCIFVSLWKMISFFCSVLLILFLKNENVLNFFRKFKEAFSQHTIVVTEIKQLISGSGLPDLSDVTPTGETVDMMSWANTPLYVLLIQILSAYLCYIFGKFACKIVIQGFSYAFPVNLTIPVTISLLITACGLRNNNPCFFHNVIPDYLFFESPPVFLLSDFITKQQAWFWLLWLLSQTWITLHIWTPKAERLATTEKLFVLPMYDALLIDQSLGLNRRRDDESDIKSEELAEIGNEHDDDYESISGHSVSNAASKVKSSDHITRIYACATMWHETREEMMEMLKSILRMDEDQSARRVAQKYLRVVDPDYYEFETHIFFDDAFEISDESDDDNVVNRFVKLLIATLDEAASLVHETEIHVMYMYYLLGHRLMELPIPVERKEMIAQNTYLLTLDGDIDFQPHAVHLLIDLMKKNQNLGAACGRIHPIGSGPMVWYQMFEYAIGHWLQKATEHMIGCVLCSPGCFSLFRGKALMDDSVMRKYTTTSQEARHYVQYDQGEDRWLCTLLLQRGYRVEYSAASDAYTHCPEGFNEFYNQRRRWVPSTVANIMDLLMDYRRTIQINDNISMPYIIYQIMLMGGTILGPGTIFLMLVGAFVAAFHIDNWTSFQYNVIPIFLFMFVCFVCKSNIQLFVAQILSTAYALIMMAVIVGTALQLGEDGIGSPSAIFLIALSSSTFIAACLHPQEFFCVVHGFIYLLSIPSMYLLLILYSIINLNVVSWGTREVAVKKTKKLIIAAILSAVYSLIMMAVLVGVALEMNQDGILSPGSLFLFFELEQDKKEAEEAKKKVRQKSLLGFLNGGGSGDGSNDEGSIEFSLAGLFKIMFCVHPKSVNEQQQLLRIAESLDSLGKRLETLERVLDPHAHHTSRRRTTSVNSRDNHLVSLHEDPAEEDQIHDEDTETVSSTEPRQQRDDMINPYWIEDKDLKKGEVDFITSSETLFWKDLLDKYLHPIDENKEEKEGKGTATNNHKEAFKYYVSTSGGEEVRALFIFADKGIGGSEQCLRKAEKDGKNLARVHCKLLELQTASGSNEDEEWLNEEDTEKRVEARIASDLKELRNSSVFFFFMLNALFVLIVFLLQLSKDKIHVRWPLGVKTNITYNEETQEDRIASDLIELRNKSVFAFFMFNALFVLIVFLLQLNKDMLHVDWPLGVKTNITYIEETAEVLISKEYLQLEPIGLVFVFFFALILIIQFTAMLFHRFGTLSHILASTELNLYCGKKVEDTSQDALIDKNFVQIVKNLQRLRDIDGDKDDNSGQDKVERRRTIQHLEKNRQKKRPIGTLDVAFKHRFFNMMAEGAGPGTPVLGRKLTLRKETIKALEVRRNSVMAERRKSQMKTLGATNGLPVVNNNMVPPPRNQRNSTAGLFDRQNGGQINRSFEPDENLYVANSVQMQNIGRNSVSWQDPEIGRRNSVNQRM</sequence>
<dbReference type="GO" id="GO:0005886">
    <property type="term" value="C:plasma membrane"/>
    <property type="evidence" value="ECO:0007669"/>
    <property type="project" value="UniProtKB-SubCell"/>
</dbReference>
<dbReference type="InterPro" id="IPR029044">
    <property type="entry name" value="Nucleotide-diphossugar_trans"/>
</dbReference>
<dbReference type="SUPFAM" id="SSF53448">
    <property type="entry name" value="Nucleotide-diphospho-sugar transferases"/>
    <property type="match status" value="1"/>
</dbReference>
<evidence type="ECO:0000256" key="11">
    <source>
        <dbReference type="ARBA" id="ARBA00046329"/>
    </source>
</evidence>
<dbReference type="GO" id="GO:0006031">
    <property type="term" value="P:chitin biosynthetic process"/>
    <property type="evidence" value="ECO:0007669"/>
    <property type="project" value="TreeGrafter"/>
</dbReference>
<feature type="transmembrane region" description="Helical" evidence="14">
    <location>
        <begin position="557"/>
        <end position="575"/>
    </location>
</feature>
<keyword evidence="4" id="KW-0328">Glycosyltransferase</keyword>
<dbReference type="InterPro" id="IPR055120">
    <property type="entry name" value="Chs-1/2_IV_N"/>
</dbReference>
<reference evidence="16" key="1">
    <citation type="submission" date="2020-11" db="EMBL/GenBank/DDBJ databases">
        <authorList>
            <person name="Tran Van P."/>
        </authorList>
    </citation>
    <scope>NUCLEOTIDE SEQUENCE</scope>
</reference>
<organism evidence="16">
    <name type="scientific">Timema monikensis</name>
    <dbReference type="NCBI Taxonomy" id="170555"/>
    <lineage>
        <taxon>Eukaryota</taxon>
        <taxon>Metazoa</taxon>
        <taxon>Ecdysozoa</taxon>
        <taxon>Arthropoda</taxon>
        <taxon>Hexapoda</taxon>
        <taxon>Insecta</taxon>
        <taxon>Pterygota</taxon>
        <taxon>Neoptera</taxon>
        <taxon>Polyneoptera</taxon>
        <taxon>Phasmatodea</taxon>
        <taxon>Timematodea</taxon>
        <taxon>Timematoidea</taxon>
        <taxon>Timematidae</taxon>
        <taxon>Timema</taxon>
    </lineage>
</organism>
<evidence type="ECO:0000259" key="15">
    <source>
        <dbReference type="Pfam" id="PF23000"/>
    </source>
</evidence>
<feature type="compositionally biased region" description="Basic and acidic residues" evidence="13">
    <location>
        <begin position="102"/>
        <end position="113"/>
    </location>
</feature>
<feature type="transmembrane region" description="Helical" evidence="14">
    <location>
        <begin position="161"/>
        <end position="178"/>
    </location>
</feature>
<dbReference type="Pfam" id="PF03142">
    <property type="entry name" value="Chitin_synth_2"/>
    <property type="match status" value="1"/>
</dbReference>
<feature type="compositionally biased region" description="Acidic residues" evidence="13">
    <location>
        <begin position="1276"/>
        <end position="1288"/>
    </location>
</feature>
<feature type="transmembrane region" description="Helical" evidence="14">
    <location>
        <begin position="1508"/>
        <end position="1527"/>
    </location>
</feature>
<keyword evidence="10" id="KW-0325">Glycoprotein</keyword>
<name>A0A7R9EEP6_9NEOP</name>
<keyword evidence="5" id="KW-0808">Transferase</keyword>
<evidence type="ECO:0000256" key="9">
    <source>
        <dbReference type="ARBA" id="ARBA00023136"/>
    </source>
</evidence>
<feature type="transmembrane region" description="Helical" evidence="14">
    <location>
        <begin position="1082"/>
        <end position="1101"/>
    </location>
</feature>
<keyword evidence="6 14" id="KW-0812">Transmembrane</keyword>
<feature type="transmembrane region" description="Helical" evidence="14">
    <location>
        <begin position="1449"/>
        <end position="1468"/>
    </location>
</feature>
<evidence type="ECO:0000256" key="6">
    <source>
        <dbReference type="ARBA" id="ARBA00022692"/>
    </source>
</evidence>
<dbReference type="EMBL" id="OB795046">
    <property type="protein sequence ID" value="CAD7431583.1"/>
    <property type="molecule type" value="Genomic_DNA"/>
</dbReference>
<feature type="transmembrane region" description="Helical" evidence="14">
    <location>
        <begin position="996"/>
        <end position="1013"/>
    </location>
</feature>
<evidence type="ECO:0000256" key="14">
    <source>
        <dbReference type="SAM" id="Phobius"/>
    </source>
</evidence>
<evidence type="ECO:0000256" key="8">
    <source>
        <dbReference type="ARBA" id="ARBA00023054"/>
    </source>
</evidence>
<evidence type="ECO:0000313" key="16">
    <source>
        <dbReference type="EMBL" id="CAD7431583.1"/>
    </source>
</evidence>
<feature type="transmembrane region" description="Helical" evidence="14">
    <location>
        <begin position="256"/>
        <end position="278"/>
    </location>
</feature>
<comment type="catalytic activity">
    <reaction evidence="12">
        <text>[(1-&gt;4)-N-acetyl-beta-D-glucosaminyl](n) + UDP-N-acetyl-alpha-D-glucosamine = [(1-&gt;4)-N-acetyl-beta-D-glucosaminyl](n+1) + UDP + H(+)</text>
        <dbReference type="Rhea" id="RHEA:16637"/>
        <dbReference type="Rhea" id="RHEA-COMP:9593"/>
        <dbReference type="Rhea" id="RHEA-COMP:9595"/>
        <dbReference type="ChEBI" id="CHEBI:15378"/>
        <dbReference type="ChEBI" id="CHEBI:17029"/>
        <dbReference type="ChEBI" id="CHEBI:57705"/>
        <dbReference type="ChEBI" id="CHEBI:58223"/>
        <dbReference type="EC" id="2.4.1.16"/>
    </reaction>
</comment>
<feature type="transmembrane region" description="Helical" evidence="14">
    <location>
        <begin position="1049"/>
        <end position="1070"/>
    </location>
</feature>